<dbReference type="RefSeq" id="WP_174406960.1">
    <property type="nucleotide sequence ID" value="NZ_BLVO01000016.1"/>
</dbReference>
<organism evidence="5 6">
    <name type="scientific">Desulfovibrio subterraneus</name>
    <dbReference type="NCBI Taxonomy" id="2718620"/>
    <lineage>
        <taxon>Bacteria</taxon>
        <taxon>Pseudomonadati</taxon>
        <taxon>Thermodesulfobacteriota</taxon>
        <taxon>Desulfovibrionia</taxon>
        <taxon>Desulfovibrionales</taxon>
        <taxon>Desulfovibrionaceae</taxon>
        <taxon>Desulfovibrio</taxon>
    </lineage>
</organism>
<evidence type="ECO:0000256" key="3">
    <source>
        <dbReference type="PIRSR" id="PIRSR000390-2"/>
    </source>
</evidence>
<dbReference type="CDD" id="cd00616">
    <property type="entry name" value="AHBA_syn"/>
    <property type="match status" value="1"/>
</dbReference>
<evidence type="ECO:0000256" key="4">
    <source>
        <dbReference type="RuleBase" id="RU004508"/>
    </source>
</evidence>
<dbReference type="GO" id="GO:0008483">
    <property type="term" value="F:transaminase activity"/>
    <property type="evidence" value="ECO:0007669"/>
    <property type="project" value="TreeGrafter"/>
</dbReference>
<dbReference type="AlphaFoldDB" id="A0A7J0BNA8"/>
<dbReference type="SUPFAM" id="SSF53383">
    <property type="entry name" value="PLP-dependent transferases"/>
    <property type="match status" value="1"/>
</dbReference>
<gene>
    <name evidence="5" type="ORF">DSM101010T_35040</name>
</gene>
<evidence type="ECO:0000256" key="1">
    <source>
        <dbReference type="ARBA" id="ARBA00037999"/>
    </source>
</evidence>
<sequence length="370" mass="40063">MTDYLPYGRHIIDDEDIAAVVGVLKGDWLTTGPSVALFEEAVAALAGVEHAVAVNSGTAALHCAYHALGIGPGDEVVVPAMTFAATANAVCYCGARPVFVDVLEDNLLIDPDAIEACITPKTKAIVGVDYAGHPCDWKALRSLADRYGVALVADACHSIGGALDGEPVGSLADISVFSFHPVKHVTTGEGGMAVTDDAALAARMRTFRNHGITSDAAQREKTHSWYYEMVDLGFNYRITDIQCALGISQLSKLSRWIEKRNELAKQYDAAFMGTGVVPLLQRGNIQHAYHLYVVRCENRNDLFVRLRTEGIGVNVHYIPVYLHPYYAEKGYAKGLCPVAEKAYGEVLTLPLWPGMEAADIERVVQALVMI</sequence>
<comment type="caution">
    <text evidence="5">The sequence shown here is derived from an EMBL/GenBank/DDBJ whole genome shotgun (WGS) entry which is preliminary data.</text>
</comment>
<dbReference type="PANTHER" id="PTHR30244:SF34">
    <property type="entry name" value="DTDP-4-AMINO-4,6-DIDEOXYGALACTOSE TRANSAMINASE"/>
    <property type="match status" value="1"/>
</dbReference>
<dbReference type="InterPro" id="IPR015421">
    <property type="entry name" value="PyrdxlP-dep_Trfase_major"/>
</dbReference>
<proteinExistence type="inferred from homology"/>
<accession>A0A7J0BNA8</accession>
<comment type="similarity">
    <text evidence="1 4">Belongs to the DegT/DnrJ/EryC1 family.</text>
</comment>
<dbReference type="InterPro" id="IPR015422">
    <property type="entry name" value="PyrdxlP-dep_Trfase_small"/>
</dbReference>
<evidence type="ECO:0000313" key="6">
    <source>
        <dbReference type="Proteomes" id="UP000503840"/>
    </source>
</evidence>
<dbReference type="GO" id="GO:0000271">
    <property type="term" value="P:polysaccharide biosynthetic process"/>
    <property type="evidence" value="ECO:0007669"/>
    <property type="project" value="TreeGrafter"/>
</dbReference>
<dbReference type="NCBIfam" id="TIGR03588">
    <property type="entry name" value="PseC"/>
    <property type="match status" value="1"/>
</dbReference>
<dbReference type="PANTHER" id="PTHR30244">
    <property type="entry name" value="TRANSAMINASE"/>
    <property type="match status" value="1"/>
</dbReference>
<keyword evidence="6" id="KW-1185">Reference proteome</keyword>
<dbReference type="Proteomes" id="UP000503840">
    <property type="component" value="Unassembled WGS sequence"/>
</dbReference>
<name>A0A7J0BNA8_9BACT</name>
<reference evidence="5 6" key="1">
    <citation type="submission" date="2020-05" db="EMBL/GenBank/DDBJ databases">
        <title>Draft genome sequence of Desulfovibrio sp. strain HN2T.</title>
        <authorList>
            <person name="Ueno A."/>
            <person name="Tamazawa S."/>
            <person name="Tamamura S."/>
            <person name="Murakami T."/>
            <person name="Kiyama T."/>
            <person name="Inomata H."/>
            <person name="Amano Y."/>
            <person name="Miyakawa K."/>
            <person name="Tamaki H."/>
            <person name="Naganuma T."/>
            <person name="Kaneko K."/>
        </authorList>
    </citation>
    <scope>NUCLEOTIDE SEQUENCE [LARGE SCALE GENOMIC DNA]</scope>
    <source>
        <strain evidence="5 6">HN2</strain>
    </source>
</reference>
<protein>
    <submittedName>
        <fullName evidence="5">UDP-4-amino-4,6-dideoxy-N-acetyl-beta-L-altrosami ne transaminase</fullName>
    </submittedName>
</protein>
<feature type="active site" description="Proton acceptor" evidence="2">
    <location>
        <position position="183"/>
    </location>
</feature>
<dbReference type="GO" id="GO:0030170">
    <property type="term" value="F:pyridoxal phosphate binding"/>
    <property type="evidence" value="ECO:0007669"/>
    <property type="project" value="TreeGrafter"/>
</dbReference>
<dbReference type="PIRSF" id="PIRSF000390">
    <property type="entry name" value="PLP_StrS"/>
    <property type="match status" value="1"/>
</dbReference>
<dbReference type="InterPro" id="IPR000653">
    <property type="entry name" value="DegT/StrS_aminotransferase"/>
</dbReference>
<feature type="modified residue" description="N6-(pyridoxal phosphate)lysine" evidence="3">
    <location>
        <position position="183"/>
    </location>
</feature>
<dbReference type="Gene3D" id="3.40.640.10">
    <property type="entry name" value="Type I PLP-dependent aspartate aminotransferase-like (Major domain)"/>
    <property type="match status" value="1"/>
</dbReference>
<evidence type="ECO:0000313" key="5">
    <source>
        <dbReference type="EMBL" id="GFM35139.1"/>
    </source>
</evidence>
<dbReference type="InterPro" id="IPR020026">
    <property type="entry name" value="PseC"/>
</dbReference>
<dbReference type="Pfam" id="PF01041">
    <property type="entry name" value="DegT_DnrJ_EryC1"/>
    <property type="match status" value="1"/>
</dbReference>
<dbReference type="Gene3D" id="3.90.1150.10">
    <property type="entry name" value="Aspartate Aminotransferase, domain 1"/>
    <property type="match status" value="1"/>
</dbReference>
<dbReference type="EMBL" id="BLVO01000016">
    <property type="protein sequence ID" value="GFM35139.1"/>
    <property type="molecule type" value="Genomic_DNA"/>
</dbReference>
<evidence type="ECO:0000256" key="2">
    <source>
        <dbReference type="PIRSR" id="PIRSR000390-1"/>
    </source>
</evidence>
<keyword evidence="3 4" id="KW-0663">Pyridoxal phosphate</keyword>
<dbReference type="InterPro" id="IPR015424">
    <property type="entry name" value="PyrdxlP-dep_Trfase"/>
</dbReference>